<sequence>MDANGEDRLAAACLGFTDEECFTIQEFHGVGAGTLDGFGTGGRIWSKVMSSSSVRGRSSQISTWVSQLTQTETRSEAEDVIGECGGDEQRLAEDVVGKFRGKGSDGGDS</sequence>
<name>A0A9I9DF27_CUCME</name>
<dbReference type="AlphaFoldDB" id="A0A9I9DF27"/>
<dbReference type="Gramene" id="MELO3C017468.2.1">
    <property type="protein sequence ID" value="MELO3C017468.2.1"/>
    <property type="gene ID" value="MELO3C017468.2"/>
</dbReference>
<accession>A0A9I9DF27</accession>
<evidence type="ECO:0000313" key="1">
    <source>
        <dbReference type="EnsemblPlants" id="MELO3C017468.2.1"/>
    </source>
</evidence>
<reference evidence="1" key="1">
    <citation type="submission" date="2023-03" db="UniProtKB">
        <authorList>
            <consortium name="EnsemblPlants"/>
        </authorList>
    </citation>
    <scope>IDENTIFICATION</scope>
</reference>
<dbReference type="EnsemblPlants" id="MELO3C017468.2.1">
    <property type="protein sequence ID" value="MELO3C017468.2.1"/>
    <property type="gene ID" value="MELO3C017468.2"/>
</dbReference>
<organism evidence="1">
    <name type="scientific">Cucumis melo</name>
    <name type="common">Muskmelon</name>
    <dbReference type="NCBI Taxonomy" id="3656"/>
    <lineage>
        <taxon>Eukaryota</taxon>
        <taxon>Viridiplantae</taxon>
        <taxon>Streptophyta</taxon>
        <taxon>Embryophyta</taxon>
        <taxon>Tracheophyta</taxon>
        <taxon>Spermatophyta</taxon>
        <taxon>Magnoliopsida</taxon>
        <taxon>eudicotyledons</taxon>
        <taxon>Gunneridae</taxon>
        <taxon>Pentapetalae</taxon>
        <taxon>rosids</taxon>
        <taxon>fabids</taxon>
        <taxon>Cucurbitales</taxon>
        <taxon>Cucurbitaceae</taxon>
        <taxon>Benincaseae</taxon>
        <taxon>Cucumis</taxon>
    </lineage>
</organism>
<protein>
    <submittedName>
        <fullName evidence="1">Uncharacterized protein</fullName>
    </submittedName>
</protein>
<proteinExistence type="predicted"/>